<feature type="chain" id="PRO_5032473061" evidence="1">
    <location>
        <begin position="26"/>
        <end position="114"/>
    </location>
</feature>
<comment type="caution">
    <text evidence="2">The sequence shown here is derived from an EMBL/GenBank/DDBJ whole genome shotgun (WGS) entry which is preliminary data.</text>
</comment>
<dbReference type="AlphaFoldDB" id="A0A835N3S2"/>
<dbReference type="EMBL" id="JADGMS010000005">
    <property type="protein sequence ID" value="KAF9683138.1"/>
    <property type="molecule type" value="Genomic_DNA"/>
</dbReference>
<reference evidence="2 3" key="1">
    <citation type="submission" date="2020-10" db="EMBL/GenBank/DDBJ databases">
        <title>Plant Genome Project.</title>
        <authorList>
            <person name="Zhang R.-G."/>
        </authorList>
    </citation>
    <scope>NUCLEOTIDE SEQUENCE [LARGE SCALE GENOMIC DNA]</scope>
    <source>
        <strain evidence="2">FAFU-HL-1</strain>
        <tissue evidence="2">Leaf</tissue>
    </source>
</reference>
<evidence type="ECO:0000313" key="2">
    <source>
        <dbReference type="EMBL" id="KAF9683138.1"/>
    </source>
</evidence>
<feature type="signal peptide" evidence="1">
    <location>
        <begin position="1"/>
        <end position="25"/>
    </location>
</feature>
<proteinExistence type="predicted"/>
<organism evidence="2 3">
    <name type="scientific">Salix dunnii</name>
    <dbReference type="NCBI Taxonomy" id="1413687"/>
    <lineage>
        <taxon>Eukaryota</taxon>
        <taxon>Viridiplantae</taxon>
        <taxon>Streptophyta</taxon>
        <taxon>Embryophyta</taxon>
        <taxon>Tracheophyta</taxon>
        <taxon>Spermatophyta</taxon>
        <taxon>Magnoliopsida</taxon>
        <taxon>eudicotyledons</taxon>
        <taxon>Gunneridae</taxon>
        <taxon>Pentapetalae</taxon>
        <taxon>rosids</taxon>
        <taxon>fabids</taxon>
        <taxon>Malpighiales</taxon>
        <taxon>Salicaceae</taxon>
        <taxon>Saliceae</taxon>
        <taxon>Salix</taxon>
    </lineage>
</organism>
<evidence type="ECO:0000313" key="3">
    <source>
        <dbReference type="Proteomes" id="UP000657918"/>
    </source>
</evidence>
<gene>
    <name evidence="2" type="ORF">SADUNF_Sadunf05G0180900</name>
</gene>
<evidence type="ECO:0000256" key="1">
    <source>
        <dbReference type="SAM" id="SignalP"/>
    </source>
</evidence>
<accession>A0A835N3S2</accession>
<dbReference type="OrthoDB" id="10591472at2759"/>
<sequence length="114" mass="12350">MTMMITKFLIASLLFSLLALQLAEADRDTVSSNLAASSPPKKIALARRGASYPLGLDCAIEHVGLAVQDAAVFLQEQPRLFLAFLLSPYALSSSKSDQNESCKLHRGIDILSQE</sequence>
<keyword evidence="1" id="KW-0732">Signal</keyword>
<name>A0A835N3S2_9ROSI</name>
<dbReference type="Proteomes" id="UP000657918">
    <property type="component" value="Unassembled WGS sequence"/>
</dbReference>
<keyword evidence="3" id="KW-1185">Reference proteome</keyword>
<protein>
    <submittedName>
        <fullName evidence="2">Uncharacterized protein</fullName>
    </submittedName>
</protein>